<evidence type="ECO:0000256" key="1">
    <source>
        <dbReference type="ARBA" id="ARBA00008324"/>
    </source>
</evidence>
<dbReference type="AlphaFoldDB" id="A0AA37BPV1"/>
<dbReference type="PANTHER" id="PTHR21660:SF1">
    <property type="entry name" value="ACYL-COENZYME A THIOESTERASE 13"/>
    <property type="match status" value="1"/>
</dbReference>
<dbReference type="PANTHER" id="PTHR21660">
    <property type="entry name" value="THIOESTERASE SUPERFAMILY MEMBER-RELATED"/>
    <property type="match status" value="1"/>
</dbReference>
<proteinExistence type="inferred from homology"/>
<organism evidence="4 5">
    <name type="scientific">Thermogymnomonas acidicola</name>
    <dbReference type="NCBI Taxonomy" id="399579"/>
    <lineage>
        <taxon>Archaea</taxon>
        <taxon>Methanobacteriati</taxon>
        <taxon>Thermoplasmatota</taxon>
        <taxon>Thermoplasmata</taxon>
        <taxon>Thermoplasmatales</taxon>
        <taxon>Thermogymnomonas</taxon>
    </lineage>
</organism>
<evidence type="ECO:0000313" key="4">
    <source>
        <dbReference type="EMBL" id="GGM66854.1"/>
    </source>
</evidence>
<dbReference type="InterPro" id="IPR039298">
    <property type="entry name" value="ACOT13"/>
</dbReference>
<protein>
    <recommendedName>
        <fullName evidence="3">Thioesterase domain-containing protein</fullName>
    </recommendedName>
</protein>
<name>A0AA37BPV1_9ARCH</name>
<dbReference type="RefSeq" id="WP_188679451.1">
    <property type="nucleotide sequence ID" value="NZ_BMNY01000001.1"/>
</dbReference>
<dbReference type="Pfam" id="PF03061">
    <property type="entry name" value="4HBT"/>
    <property type="match status" value="1"/>
</dbReference>
<dbReference type="InterPro" id="IPR029069">
    <property type="entry name" value="HotDog_dom_sf"/>
</dbReference>
<reference evidence="4" key="1">
    <citation type="journal article" date="2014" name="Int. J. Syst. Evol. Microbiol.">
        <title>Complete genome sequence of Corynebacterium casei LMG S-19264T (=DSM 44701T), isolated from a smear-ripened cheese.</title>
        <authorList>
            <consortium name="US DOE Joint Genome Institute (JGI-PGF)"/>
            <person name="Walter F."/>
            <person name="Albersmeier A."/>
            <person name="Kalinowski J."/>
            <person name="Ruckert C."/>
        </authorList>
    </citation>
    <scope>NUCLEOTIDE SEQUENCE</scope>
    <source>
        <strain evidence="4">JCM 13583</strain>
    </source>
</reference>
<evidence type="ECO:0000313" key="5">
    <source>
        <dbReference type="Proteomes" id="UP000632195"/>
    </source>
</evidence>
<dbReference type="EMBL" id="BMNY01000001">
    <property type="protein sequence ID" value="GGM66854.1"/>
    <property type="molecule type" value="Genomic_DNA"/>
</dbReference>
<dbReference type="SUPFAM" id="SSF54637">
    <property type="entry name" value="Thioesterase/thiol ester dehydrase-isomerase"/>
    <property type="match status" value="1"/>
</dbReference>
<gene>
    <name evidence="4" type="ORF">GCM10007108_01300</name>
</gene>
<keyword evidence="2" id="KW-0378">Hydrolase</keyword>
<dbReference type="NCBIfam" id="TIGR00369">
    <property type="entry name" value="unchar_dom_1"/>
    <property type="match status" value="1"/>
</dbReference>
<evidence type="ECO:0000259" key="3">
    <source>
        <dbReference type="Pfam" id="PF03061"/>
    </source>
</evidence>
<dbReference type="Gene3D" id="3.10.129.10">
    <property type="entry name" value="Hotdog Thioesterase"/>
    <property type="match status" value="1"/>
</dbReference>
<feature type="domain" description="Thioesterase" evidence="3">
    <location>
        <begin position="46"/>
        <end position="122"/>
    </location>
</feature>
<sequence length="137" mass="14458">MIDVEMAQAIVDNDAYLSRFGISVTALEKGYVSLKVELGDGLKRFGGMMNGGAVCSLMDAAGGISAMCDDGVVNEFTVNLNVNFLRPVSTGPVSVESRVLRSGKNVAFCDIRLVDGDGKLCATGTGVWFLVREDGGR</sequence>
<dbReference type="GO" id="GO:0047617">
    <property type="term" value="F:fatty acyl-CoA hydrolase activity"/>
    <property type="evidence" value="ECO:0007669"/>
    <property type="project" value="InterPro"/>
</dbReference>
<dbReference type="InterPro" id="IPR006683">
    <property type="entry name" value="Thioestr_dom"/>
</dbReference>
<comment type="similarity">
    <text evidence="1">Belongs to the thioesterase PaaI family.</text>
</comment>
<dbReference type="InterPro" id="IPR003736">
    <property type="entry name" value="PAAI_dom"/>
</dbReference>
<keyword evidence="5" id="KW-1185">Reference proteome</keyword>
<evidence type="ECO:0000256" key="2">
    <source>
        <dbReference type="ARBA" id="ARBA00022801"/>
    </source>
</evidence>
<reference evidence="4" key="2">
    <citation type="submission" date="2022-09" db="EMBL/GenBank/DDBJ databases">
        <authorList>
            <person name="Sun Q."/>
            <person name="Ohkuma M."/>
        </authorList>
    </citation>
    <scope>NUCLEOTIDE SEQUENCE</scope>
    <source>
        <strain evidence="4">JCM 13583</strain>
    </source>
</reference>
<comment type="caution">
    <text evidence="4">The sequence shown here is derived from an EMBL/GenBank/DDBJ whole genome shotgun (WGS) entry which is preliminary data.</text>
</comment>
<accession>A0AA37BPV1</accession>
<dbReference type="CDD" id="cd03443">
    <property type="entry name" value="PaaI_thioesterase"/>
    <property type="match status" value="1"/>
</dbReference>
<dbReference type="Proteomes" id="UP000632195">
    <property type="component" value="Unassembled WGS sequence"/>
</dbReference>